<name>A0A8J5X441_DIALT</name>
<keyword evidence="1" id="KW-0812">Transmembrane</keyword>
<keyword evidence="1" id="KW-1133">Transmembrane helix</keyword>
<comment type="caution">
    <text evidence="2">The sequence shown here is derived from an EMBL/GenBank/DDBJ whole genome shotgun (WGS) entry which is preliminary data.</text>
</comment>
<dbReference type="AlphaFoldDB" id="A0A8J5X441"/>
<dbReference type="OrthoDB" id="10343342at2759"/>
<organism evidence="2 3">
    <name type="scientific">Diacronema lutheri</name>
    <name type="common">Unicellular marine alga</name>
    <name type="synonym">Monochrysis lutheri</name>
    <dbReference type="NCBI Taxonomy" id="2081491"/>
    <lineage>
        <taxon>Eukaryota</taxon>
        <taxon>Haptista</taxon>
        <taxon>Haptophyta</taxon>
        <taxon>Pavlovophyceae</taxon>
        <taxon>Pavlovales</taxon>
        <taxon>Pavlovaceae</taxon>
        <taxon>Diacronema</taxon>
    </lineage>
</organism>
<evidence type="ECO:0008006" key="4">
    <source>
        <dbReference type="Google" id="ProtNLM"/>
    </source>
</evidence>
<dbReference type="EMBL" id="JAGTXO010000033">
    <property type="protein sequence ID" value="KAG8460421.1"/>
    <property type="molecule type" value="Genomic_DNA"/>
</dbReference>
<reference evidence="2" key="1">
    <citation type="submission" date="2021-05" db="EMBL/GenBank/DDBJ databases">
        <title>The genome of the haptophyte Pavlova lutheri (Diacronema luteri, Pavlovales) - a model for lipid biosynthesis in eukaryotic algae.</title>
        <authorList>
            <person name="Hulatt C.J."/>
            <person name="Posewitz M.C."/>
        </authorList>
    </citation>
    <scope>NUCLEOTIDE SEQUENCE</scope>
    <source>
        <strain evidence="2">NIVA-4/92</strain>
    </source>
</reference>
<proteinExistence type="predicted"/>
<sequence>MAEFWKAITAWEERTRHRIHNFRMPIRDTRLLRLVQLCYFGAPIGLGYLLMQAVIPSTAAVRDEIRASPTGRTHQPNLEAQKQQLQHILDEVAARDARR</sequence>
<protein>
    <recommendedName>
        <fullName evidence="4">Transmembrane protein</fullName>
    </recommendedName>
</protein>
<evidence type="ECO:0000313" key="2">
    <source>
        <dbReference type="EMBL" id="KAG8460421.1"/>
    </source>
</evidence>
<feature type="transmembrane region" description="Helical" evidence="1">
    <location>
        <begin position="31"/>
        <end position="51"/>
    </location>
</feature>
<keyword evidence="1" id="KW-0472">Membrane</keyword>
<gene>
    <name evidence="2" type="ORF">KFE25_011912</name>
</gene>
<keyword evidence="3" id="KW-1185">Reference proteome</keyword>
<evidence type="ECO:0000256" key="1">
    <source>
        <dbReference type="SAM" id="Phobius"/>
    </source>
</evidence>
<accession>A0A8J5X441</accession>
<evidence type="ECO:0000313" key="3">
    <source>
        <dbReference type="Proteomes" id="UP000751190"/>
    </source>
</evidence>
<dbReference type="Proteomes" id="UP000751190">
    <property type="component" value="Unassembled WGS sequence"/>
</dbReference>